<accession>A0A1R4HPY6</accession>
<dbReference type="OrthoDB" id="6627773at2"/>
<sequence>MQAPILINEPLLTPDMKRTRSGATQLFRKDYKDRQFTSEENADVVLRPPERHLFAELIGGQWCWVNGCAECNGKPRDWMTYIECDKHDVCRTCKTPRSQLTESPWGGKHGWQCKPCAEIEHEAEKVEALAAMPEEHDEIDYRLEDNPRCPYCDLQFEVESEEIDGMVNSEQERECERCDDTFTIEAEVSVTYSTPRIKRAAQGKESLR</sequence>
<dbReference type="RefSeq" id="WP_087105485.1">
    <property type="nucleotide sequence ID" value="NZ_FUKM01000003.1"/>
</dbReference>
<dbReference type="Proteomes" id="UP000196331">
    <property type="component" value="Unassembled WGS sequence"/>
</dbReference>
<name>A0A1R4HPY6_9GAMM</name>
<evidence type="ECO:0000313" key="2">
    <source>
        <dbReference type="Proteomes" id="UP000196331"/>
    </source>
</evidence>
<gene>
    <name evidence="1" type="ORF">CZ787_01105</name>
</gene>
<dbReference type="AlphaFoldDB" id="A0A1R4HPY6"/>
<organism evidence="1 2">
    <name type="scientific">Halomonas citrativorans</name>
    <dbReference type="NCBI Taxonomy" id="2742612"/>
    <lineage>
        <taxon>Bacteria</taxon>
        <taxon>Pseudomonadati</taxon>
        <taxon>Pseudomonadota</taxon>
        <taxon>Gammaproteobacteria</taxon>
        <taxon>Oceanospirillales</taxon>
        <taxon>Halomonadaceae</taxon>
        <taxon>Halomonas</taxon>
    </lineage>
</organism>
<protein>
    <submittedName>
        <fullName evidence="1">Uncharacterized protein</fullName>
    </submittedName>
</protein>
<evidence type="ECO:0000313" key="1">
    <source>
        <dbReference type="EMBL" id="SJN09253.1"/>
    </source>
</evidence>
<dbReference type="EMBL" id="FUKM01000003">
    <property type="protein sequence ID" value="SJN09253.1"/>
    <property type="molecule type" value="Genomic_DNA"/>
</dbReference>
<comment type="caution">
    <text evidence="1">The sequence shown here is derived from an EMBL/GenBank/DDBJ whole genome shotgun (WGS) entry which is preliminary data.</text>
</comment>
<reference evidence="1 2" key="1">
    <citation type="submission" date="2017-02" db="EMBL/GenBank/DDBJ databases">
        <authorList>
            <person name="Dridi B."/>
        </authorList>
    </citation>
    <scope>NUCLEOTIDE SEQUENCE [LARGE SCALE GENOMIC DNA]</scope>
    <source>
        <strain evidence="1 2">JB380</strain>
    </source>
</reference>
<proteinExistence type="predicted"/>